<protein>
    <submittedName>
        <fullName evidence="1">Uncharacterized protein</fullName>
    </submittedName>
</protein>
<name>A3IPH2_9CHRO</name>
<dbReference type="Proteomes" id="UP000003781">
    <property type="component" value="Unassembled WGS sequence"/>
</dbReference>
<dbReference type="EMBL" id="AAXW01000012">
    <property type="protein sequence ID" value="EAZ91737.1"/>
    <property type="molecule type" value="Genomic_DNA"/>
</dbReference>
<evidence type="ECO:0000313" key="2">
    <source>
        <dbReference type="Proteomes" id="UP000003781"/>
    </source>
</evidence>
<accession>A3IPH2</accession>
<gene>
    <name evidence="1" type="ORF">CY0110_26438</name>
</gene>
<evidence type="ECO:0000313" key="1">
    <source>
        <dbReference type="EMBL" id="EAZ91737.1"/>
    </source>
</evidence>
<organism evidence="1 2">
    <name type="scientific">Crocosphaera chwakensis CCY0110</name>
    <dbReference type="NCBI Taxonomy" id="391612"/>
    <lineage>
        <taxon>Bacteria</taxon>
        <taxon>Bacillati</taxon>
        <taxon>Cyanobacteriota</taxon>
        <taxon>Cyanophyceae</taxon>
        <taxon>Oscillatoriophycideae</taxon>
        <taxon>Chroococcales</taxon>
        <taxon>Aphanothecaceae</taxon>
        <taxon>Crocosphaera</taxon>
        <taxon>Crocosphaera chwakensis</taxon>
    </lineage>
</organism>
<dbReference type="AlphaFoldDB" id="A3IPH2"/>
<comment type="caution">
    <text evidence="1">The sequence shown here is derived from an EMBL/GenBank/DDBJ whole genome shotgun (WGS) entry which is preliminary data.</text>
</comment>
<keyword evidence="2" id="KW-1185">Reference proteome</keyword>
<proteinExistence type="predicted"/>
<reference evidence="1 2" key="1">
    <citation type="submission" date="2007-03" db="EMBL/GenBank/DDBJ databases">
        <authorList>
            <person name="Stal L."/>
            <person name="Ferriera S."/>
            <person name="Johnson J."/>
            <person name="Kravitz S."/>
            <person name="Beeson K."/>
            <person name="Sutton G."/>
            <person name="Rogers Y.-H."/>
            <person name="Friedman R."/>
            <person name="Frazier M."/>
            <person name="Venter J.C."/>
        </authorList>
    </citation>
    <scope>NUCLEOTIDE SEQUENCE [LARGE SCALE GENOMIC DNA]</scope>
    <source>
        <strain evidence="1 2">CCY0110</strain>
    </source>
</reference>
<sequence length="31" mass="3833">MLIYFDAYLLRIKQWKESHYQESLKNPSPPH</sequence>